<organism evidence="10 11">
    <name type="scientific">Steroidobacter gossypii</name>
    <dbReference type="NCBI Taxonomy" id="2805490"/>
    <lineage>
        <taxon>Bacteria</taxon>
        <taxon>Pseudomonadati</taxon>
        <taxon>Pseudomonadota</taxon>
        <taxon>Gammaproteobacteria</taxon>
        <taxon>Steroidobacterales</taxon>
        <taxon>Steroidobacteraceae</taxon>
        <taxon>Steroidobacter</taxon>
    </lineage>
</organism>
<keyword evidence="8" id="KW-0285">Flavoprotein</keyword>
<comment type="function">
    <text evidence="8">Part of the MsrPQ system that repairs oxidized periplasmic proteins containing methionine sulfoxide residues (Met-O), using respiratory chain electrons. Thus protects these proteins from oxidative-stress damage caused by reactive species of oxygen and chlorine generated by the host defense mechanisms. MsrPQ is essential for the maintenance of envelope integrity under bleach stress, rescuing a wide series of structurally unrelated periplasmic proteins from methionine oxidation. MsrQ provides electrons for reduction to the reductase catalytic subunit MsrP, using the quinone pool of the respiratory chain.</text>
</comment>
<keyword evidence="7 8" id="KW-0472">Membrane</keyword>
<evidence type="ECO:0000256" key="3">
    <source>
        <dbReference type="ARBA" id="ARBA00022617"/>
    </source>
</evidence>
<keyword evidence="5 8" id="KW-1133">Transmembrane helix</keyword>
<reference evidence="10 11" key="1">
    <citation type="journal article" date="2021" name="Int. J. Syst. Evol. Microbiol.">
        <title>Steroidobacter gossypii sp. nov., isolated from soil of cotton cropping field.</title>
        <authorList>
            <person name="Huang R."/>
            <person name="Yang S."/>
            <person name="Zhen C."/>
            <person name="Liu W."/>
        </authorList>
    </citation>
    <scope>NUCLEOTIDE SEQUENCE [LARGE SCALE GENOMIC DNA]</scope>
    <source>
        <strain evidence="10 11">S1-65</strain>
    </source>
</reference>
<dbReference type="PANTHER" id="PTHR36964">
    <property type="entry name" value="PROTEIN-METHIONINE-SULFOXIDE REDUCTASE HEME-BINDING SUBUNIT MSRQ"/>
    <property type="match status" value="1"/>
</dbReference>
<keyword evidence="8" id="KW-1003">Cell membrane</keyword>
<comment type="similarity">
    <text evidence="8">Belongs to the MsrQ family.</text>
</comment>
<name>A0ABS1WX18_9GAMM</name>
<evidence type="ECO:0000256" key="8">
    <source>
        <dbReference type="HAMAP-Rule" id="MF_01207"/>
    </source>
</evidence>
<comment type="caution">
    <text evidence="8">Lacks conserved residue(s) required for the propagation of feature annotation.</text>
</comment>
<dbReference type="HAMAP" id="MF_01207">
    <property type="entry name" value="MsrQ"/>
    <property type="match status" value="1"/>
</dbReference>
<dbReference type="InterPro" id="IPR022837">
    <property type="entry name" value="MsrQ-like"/>
</dbReference>
<comment type="subcellular location">
    <subcellularLocation>
        <location evidence="8">Cell membrane</location>
        <topology evidence="8">Multi-pass membrane protein</topology>
    </subcellularLocation>
    <subcellularLocation>
        <location evidence="1">Membrane</location>
        <topology evidence="1">Multi-pass membrane protein</topology>
    </subcellularLocation>
</comment>
<sequence length="229" mass="26052">MPSPTVIRRVFKPALFVLCAVPLLSVVWAAFEIGGASLGTNPVEKIQDTFGQWGLRLLVITLAVTPLRDWFGLPWLVQLRRMLGLFAFFYVVMHFLTWLLLDQGLYWSGILEDIAKRPFITIGFTALLLLVPLAVTSTNKMMRRLGKRWKSLHRSIYVICLLAVWHYYWQVKADTTEPLIYLAIVLVLLGWRAWQARPGRARTVLSRPVSNPEKHNLAANVTGNVSDNP</sequence>
<comment type="cofactor">
    <cofactor evidence="8">
        <name>heme b</name>
        <dbReference type="ChEBI" id="CHEBI:60344"/>
    </cofactor>
    <text evidence="8">Binds 1 heme b (iron(II)-protoporphyrin IX) group per subunit.</text>
</comment>
<evidence type="ECO:0000259" key="9">
    <source>
        <dbReference type="Pfam" id="PF01794"/>
    </source>
</evidence>
<gene>
    <name evidence="8" type="primary">msrQ</name>
    <name evidence="10" type="ORF">JM946_12230</name>
</gene>
<proteinExistence type="inferred from homology"/>
<comment type="caution">
    <text evidence="10">The sequence shown here is derived from an EMBL/GenBank/DDBJ whole genome shotgun (WGS) entry which is preliminary data.</text>
</comment>
<evidence type="ECO:0000313" key="11">
    <source>
        <dbReference type="Proteomes" id="UP000661077"/>
    </source>
</evidence>
<keyword evidence="8" id="KW-0479">Metal-binding</keyword>
<keyword evidence="6 8" id="KW-0408">Iron</keyword>
<feature type="transmembrane region" description="Helical" evidence="8">
    <location>
        <begin position="53"/>
        <end position="71"/>
    </location>
</feature>
<evidence type="ECO:0000256" key="2">
    <source>
        <dbReference type="ARBA" id="ARBA00022448"/>
    </source>
</evidence>
<evidence type="ECO:0000256" key="6">
    <source>
        <dbReference type="ARBA" id="ARBA00023004"/>
    </source>
</evidence>
<feature type="transmembrane region" description="Helical" evidence="8">
    <location>
        <begin position="151"/>
        <end position="169"/>
    </location>
</feature>
<evidence type="ECO:0000313" key="10">
    <source>
        <dbReference type="EMBL" id="MBM0105524.1"/>
    </source>
</evidence>
<feature type="transmembrane region" description="Helical" evidence="8">
    <location>
        <begin position="83"/>
        <end position="101"/>
    </location>
</feature>
<protein>
    <recommendedName>
        <fullName evidence="8">Protein-methionine-sulfoxide reductase heme-binding subunit MsrQ</fullName>
    </recommendedName>
    <alternativeName>
        <fullName evidence="8">Flavocytochrome MsrQ</fullName>
    </alternativeName>
</protein>
<keyword evidence="11" id="KW-1185">Reference proteome</keyword>
<comment type="cofactor">
    <cofactor evidence="8">
        <name>FMN</name>
        <dbReference type="ChEBI" id="CHEBI:58210"/>
    </cofactor>
    <text evidence="8">Binds 1 FMN per subunit.</text>
</comment>
<accession>A0ABS1WX18</accession>
<dbReference type="PANTHER" id="PTHR36964:SF1">
    <property type="entry name" value="PROTEIN-METHIONINE-SULFOXIDE REDUCTASE HEME-BINDING SUBUNIT MSRQ"/>
    <property type="match status" value="1"/>
</dbReference>
<dbReference type="InterPro" id="IPR013130">
    <property type="entry name" value="Fe3_Rdtase_TM_dom"/>
</dbReference>
<feature type="domain" description="Ferric oxidoreductase" evidence="9">
    <location>
        <begin position="51"/>
        <end position="164"/>
    </location>
</feature>
<dbReference type="Pfam" id="PF01794">
    <property type="entry name" value="Ferric_reduct"/>
    <property type="match status" value="1"/>
</dbReference>
<dbReference type="RefSeq" id="WP_203167563.1">
    <property type="nucleotide sequence ID" value="NZ_JAEVLS010000002.1"/>
</dbReference>
<evidence type="ECO:0000256" key="1">
    <source>
        <dbReference type="ARBA" id="ARBA00004141"/>
    </source>
</evidence>
<keyword evidence="2 8" id="KW-0813">Transport</keyword>
<keyword evidence="4 8" id="KW-0812">Transmembrane</keyword>
<evidence type="ECO:0000256" key="4">
    <source>
        <dbReference type="ARBA" id="ARBA00022692"/>
    </source>
</evidence>
<evidence type="ECO:0000256" key="7">
    <source>
        <dbReference type="ARBA" id="ARBA00023136"/>
    </source>
</evidence>
<comment type="subunit">
    <text evidence="8">Heterodimer of a catalytic subunit (MsrP) and a heme-binding subunit (MsrQ).</text>
</comment>
<evidence type="ECO:0000256" key="5">
    <source>
        <dbReference type="ARBA" id="ARBA00022989"/>
    </source>
</evidence>
<dbReference type="Proteomes" id="UP000661077">
    <property type="component" value="Unassembled WGS sequence"/>
</dbReference>
<dbReference type="EMBL" id="JAEVLS010000002">
    <property type="protein sequence ID" value="MBM0105524.1"/>
    <property type="molecule type" value="Genomic_DNA"/>
</dbReference>
<feature type="transmembrane region" description="Helical" evidence="8">
    <location>
        <begin position="121"/>
        <end position="139"/>
    </location>
</feature>
<keyword evidence="8" id="KW-0288">FMN</keyword>
<keyword evidence="3 8" id="KW-0349">Heme</keyword>
<feature type="transmembrane region" description="Helical" evidence="8">
    <location>
        <begin position="175"/>
        <end position="194"/>
    </location>
</feature>
<keyword evidence="8" id="KW-0249">Electron transport</keyword>